<protein>
    <recommendedName>
        <fullName evidence="2">DUF7907 domain-containing protein</fullName>
    </recommendedName>
</protein>
<accession>A0ABP0CWY7</accession>
<organism evidence="3 4">
    <name type="scientific">Sporothrix eucalyptigena</name>
    <dbReference type="NCBI Taxonomy" id="1812306"/>
    <lineage>
        <taxon>Eukaryota</taxon>
        <taxon>Fungi</taxon>
        <taxon>Dikarya</taxon>
        <taxon>Ascomycota</taxon>
        <taxon>Pezizomycotina</taxon>
        <taxon>Sordariomycetes</taxon>
        <taxon>Sordariomycetidae</taxon>
        <taxon>Ophiostomatales</taxon>
        <taxon>Ophiostomataceae</taxon>
        <taxon>Sporothrix</taxon>
    </lineage>
</organism>
<sequence>MLNNLSLFLALSASTLVSASPIVTTASQTQAACCTSASSTSQGFRLVAKTTDPFHQLADKVEGTVLEAFHAGVNYRVPILRKPDDQNPGRIFYFDKPPQNSSTALLTDSSATDESNSGPAVSYGLSVQSPTDFIWPEYPQEHGVSFLVGGSNSGTPVSMANMNTPFRGLFVLNDQGSGTFTACNRTIPYYDMRSDITLEYLYNGSDLPDGCVPIRLVPVCADLPAVPPGSLASHEYVQPASCYNNINGTP</sequence>
<proteinExistence type="predicted"/>
<evidence type="ECO:0000313" key="3">
    <source>
        <dbReference type="EMBL" id="CAK7235664.1"/>
    </source>
</evidence>
<comment type="caution">
    <text evidence="3">The sequence shown here is derived from an EMBL/GenBank/DDBJ whole genome shotgun (WGS) entry which is preliminary data.</text>
</comment>
<evidence type="ECO:0000313" key="4">
    <source>
        <dbReference type="Proteomes" id="UP001642482"/>
    </source>
</evidence>
<keyword evidence="1" id="KW-0732">Signal</keyword>
<evidence type="ECO:0000259" key="2">
    <source>
        <dbReference type="Pfam" id="PF25484"/>
    </source>
</evidence>
<keyword evidence="4" id="KW-1185">Reference proteome</keyword>
<evidence type="ECO:0000256" key="1">
    <source>
        <dbReference type="SAM" id="SignalP"/>
    </source>
</evidence>
<gene>
    <name evidence="3" type="ORF">SEUCBS140593_009355</name>
</gene>
<feature type="domain" description="DUF7907" evidence="2">
    <location>
        <begin position="41"/>
        <end position="220"/>
    </location>
</feature>
<feature type="chain" id="PRO_5045037177" description="DUF7907 domain-containing protein" evidence="1">
    <location>
        <begin position="20"/>
        <end position="250"/>
    </location>
</feature>
<dbReference type="EMBL" id="CAWUHD010000152">
    <property type="protein sequence ID" value="CAK7235664.1"/>
    <property type="molecule type" value="Genomic_DNA"/>
</dbReference>
<dbReference type="Proteomes" id="UP001642482">
    <property type="component" value="Unassembled WGS sequence"/>
</dbReference>
<reference evidence="3 4" key="1">
    <citation type="submission" date="2024-01" db="EMBL/GenBank/DDBJ databases">
        <authorList>
            <person name="Allen C."/>
            <person name="Tagirdzhanova G."/>
        </authorList>
    </citation>
    <scope>NUCLEOTIDE SEQUENCE [LARGE SCALE GENOMIC DNA]</scope>
</reference>
<dbReference type="InterPro" id="IPR057229">
    <property type="entry name" value="DUF7907"/>
</dbReference>
<name>A0ABP0CWY7_9PEZI</name>
<dbReference type="Pfam" id="PF25484">
    <property type="entry name" value="DUF7907"/>
    <property type="match status" value="1"/>
</dbReference>
<feature type="signal peptide" evidence="1">
    <location>
        <begin position="1"/>
        <end position="19"/>
    </location>
</feature>